<dbReference type="NCBIfam" id="NF041259">
    <property type="entry name" value="mono_DmmA_fam"/>
    <property type="match status" value="1"/>
</dbReference>
<evidence type="ECO:0000259" key="1">
    <source>
        <dbReference type="Pfam" id="PF22289"/>
    </source>
</evidence>
<reference evidence="2" key="1">
    <citation type="journal article" date="2021" name="Nat. Microbiol.">
        <title>Cocultivation of an ultrasmall environmental parasitic bacterium with lytic ability against bacteria associated with wastewater foams.</title>
        <authorList>
            <person name="Batinovic S."/>
            <person name="Rose J.J.A."/>
            <person name="Ratcliffe J."/>
            <person name="Seviour R.J."/>
            <person name="Petrovski S."/>
        </authorList>
    </citation>
    <scope>NUCLEOTIDE SEQUENCE</scope>
    <source>
        <strain evidence="2">CON9</strain>
    </source>
</reference>
<organism evidence="2 3">
    <name type="scientific">Gordonia pseudamarae</name>
    <dbReference type="NCBI Taxonomy" id="2831662"/>
    <lineage>
        <taxon>Bacteria</taxon>
        <taxon>Bacillati</taxon>
        <taxon>Actinomycetota</taxon>
        <taxon>Actinomycetes</taxon>
        <taxon>Mycobacteriales</taxon>
        <taxon>Gordoniaceae</taxon>
        <taxon>Gordonia</taxon>
    </lineage>
</organism>
<evidence type="ECO:0000313" key="2">
    <source>
        <dbReference type="EMBL" id="QHN33705.1"/>
    </source>
</evidence>
<sequence>MTTQLEYTSVPAWARARDDSDSVLPDDGAAAYIVAGIGERGTELTGRWREAIGGSVPVTAITGDDADSVVAMIESAIGAATVGVRLLVAGPVGDCLTVRARALNSGLEDDEIHVVATRQGLIRVFCAHCRATTDTDAGIDDLVPCAGCGRDLLIYYHVSRRKGAYLGFMADAETATSATEVTT</sequence>
<evidence type="ECO:0000313" key="3">
    <source>
        <dbReference type="Proteomes" id="UP001059836"/>
    </source>
</evidence>
<name>A0ABX6ICQ6_9ACTN</name>
<protein>
    <recommendedName>
        <fullName evidence="1">Dimethylamine monooxygenase subunit DmmA-like C-terminal domain-containing protein</fullName>
    </recommendedName>
</protein>
<keyword evidence="3" id="KW-1185">Reference proteome</keyword>
<proteinExistence type="predicted"/>
<gene>
    <name evidence="2" type="ORF">GII31_01075</name>
</gene>
<accession>A0ABX6ICQ6</accession>
<dbReference type="Pfam" id="PF22289">
    <property type="entry name" value="DmmA-like_C"/>
    <property type="match status" value="1"/>
</dbReference>
<dbReference type="Proteomes" id="UP001059836">
    <property type="component" value="Chromosome"/>
</dbReference>
<dbReference type="RefSeq" id="WP_213245992.1">
    <property type="nucleotide sequence ID" value="NZ_CP045806.1"/>
</dbReference>
<feature type="domain" description="Dimethylamine monooxygenase subunit DmmA-like C-terminal" evidence="1">
    <location>
        <begin position="123"/>
        <end position="167"/>
    </location>
</feature>
<dbReference type="InterPro" id="IPR048037">
    <property type="entry name" value="DmmA-like_C"/>
</dbReference>
<dbReference type="EMBL" id="CP045809">
    <property type="protein sequence ID" value="QHN33705.1"/>
    <property type="molecule type" value="Genomic_DNA"/>
</dbReference>